<proteinExistence type="inferred from homology"/>
<dbReference type="AlphaFoldDB" id="A0A0E0NHB0"/>
<dbReference type="InterPro" id="IPR041118">
    <property type="entry name" value="Rx_N"/>
</dbReference>
<evidence type="ECO:0000256" key="2">
    <source>
        <dbReference type="ARBA" id="ARBA00022614"/>
    </source>
</evidence>
<dbReference type="eggNOG" id="KOG4658">
    <property type="taxonomic scope" value="Eukaryota"/>
</dbReference>
<keyword evidence="2" id="KW-0433">Leucine-rich repeat</keyword>
<dbReference type="InterPro" id="IPR056789">
    <property type="entry name" value="LRR_R13L1-DRL21"/>
</dbReference>
<dbReference type="InterPro" id="IPR058922">
    <property type="entry name" value="WHD_DRP"/>
</dbReference>
<dbReference type="Gene3D" id="1.10.10.10">
    <property type="entry name" value="Winged helix-like DNA-binding domain superfamily/Winged helix DNA-binding domain"/>
    <property type="match status" value="1"/>
</dbReference>
<reference evidence="13" key="2">
    <citation type="submission" date="2015-06" db="UniProtKB">
        <authorList>
            <consortium name="EnsemblPlants"/>
        </authorList>
    </citation>
    <scope>IDENTIFICATION</scope>
</reference>
<dbReference type="GO" id="GO:0006952">
    <property type="term" value="P:defense response"/>
    <property type="evidence" value="ECO:0007669"/>
    <property type="project" value="UniProtKB-KW"/>
</dbReference>
<evidence type="ECO:0000256" key="1">
    <source>
        <dbReference type="ARBA" id="ARBA00008894"/>
    </source>
</evidence>
<feature type="domain" description="NB-ARC" evidence="8">
    <location>
        <begin position="213"/>
        <end position="380"/>
    </location>
</feature>
<dbReference type="InterPro" id="IPR042197">
    <property type="entry name" value="Apaf_helical"/>
</dbReference>
<evidence type="ECO:0000259" key="11">
    <source>
        <dbReference type="Pfam" id="PF23598"/>
    </source>
</evidence>
<dbReference type="Pfam" id="PF00931">
    <property type="entry name" value="NB-ARC"/>
    <property type="match status" value="1"/>
</dbReference>
<dbReference type="Gene3D" id="3.40.50.300">
    <property type="entry name" value="P-loop containing nucleotide triphosphate hydrolases"/>
    <property type="match status" value="1"/>
</dbReference>
<dbReference type="Pfam" id="PF18052">
    <property type="entry name" value="Rx_N"/>
    <property type="match status" value="1"/>
</dbReference>
<dbReference type="PRINTS" id="PR00364">
    <property type="entry name" value="DISEASERSIST"/>
</dbReference>
<keyword evidence="14" id="KW-1185">Reference proteome</keyword>
<dbReference type="PANTHER" id="PTHR36766">
    <property type="entry name" value="PLANT BROAD-SPECTRUM MILDEW RESISTANCE PROTEIN RPW8"/>
    <property type="match status" value="1"/>
</dbReference>
<evidence type="ECO:0000256" key="3">
    <source>
        <dbReference type="ARBA" id="ARBA00022737"/>
    </source>
</evidence>
<evidence type="ECO:0000256" key="7">
    <source>
        <dbReference type="ARBA" id="ARBA00023054"/>
    </source>
</evidence>
<dbReference type="Pfam" id="PF23559">
    <property type="entry name" value="WHD_DRP"/>
    <property type="match status" value="1"/>
</dbReference>
<keyword evidence="4" id="KW-0547">Nucleotide-binding</keyword>
<dbReference type="Pfam" id="PF25019">
    <property type="entry name" value="LRR_R13L1-DRL21"/>
    <property type="match status" value="1"/>
</dbReference>
<dbReference type="Pfam" id="PF23598">
    <property type="entry name" value="LRR_14"/>
    <property type="match status" value="1"/>
</dbReference>
<dbReference type="Gene3D" id="1.10.8.430">
    <property type="entry name" value="Helical domain of apoptotic protease-activating factors"/>
    <property type="match status" value="1"/>
</dbReference>
<dbReference type="InterPro" id="IPR036388">
    <property type="entry name" value="WH-like_DNA-bd_sf"/>
</dbReference>
<comment type="similarity">
    <text evidence="1">Belongs to the disease resistance NB-LRR family.</text>
</comment>
<evidence type="ECO:0000259" key="10">
    <source>
        <dbReference type="Pfam" id="PF23559"/>
    </source>
</evidence>
<dbReference type="EnsemblPlants" id="ORUFI02G24100.3">
    <property type="protein sequence ID" value="ORUFI02G24100.3"/>
    <property type="gene ID" value="ORUFI02G24100"/>
</dbReference>
<evidence type="ECO:0000256" key="5">
    <source>
        <dbReference type="ARBA" id="ARBA00022821"/>
    </source>
</evidence>
<dbReference type="SUPFAM" id="SSF52540">
    <property type="entry name" value="P-loop containing nucleoside triphosphate hydrolases"/>
    <property type="match status" value="1"/>
</dbReference>
<keyword evidence="3" id="KW-0677">Repeat</keyword>
<dbReference type="GO" id="GO:0005524">
    <property type="term" value="F:ATP binding"/>
    <property type="evidence" value="ECO:0007669"/>
    <property type="project" value="UniProtKB-KW"/>
</dbReference>
<accession>A0A0E0NHB0</accession>
<dbReference type="InterPro" id="IPR027417">
    <property type="entry name" value="P-loop_NTPase"/>
</dbReference>
<feature type="domain" description="R13L1/DRL21-like LRR repeat region" evidence="12">
    <location>
        <begin position="854"/>
        <end position="974"/>
    </location>
</feature>
<evidence type="ECO:0000259" key="9">
    <source>
        <dbReference type="Pfam" id="PF18052"/>
    </source>
</evidence>
<dbReference type="OMA" id="YMATSFA"/>
<dbReference type="InterPro" id="IPR055414">
    <property type="entry name" value="LRR_R13L4/SHOC2-like"/>
</dbReference>
<evidence type="ECO:0000313" key="14">
    <source>
        <dbReference type="Proteomes" id="UP000008022"/>
    </source>
</evidence>
<keyword evidence="5" id="KW-0611">Plant defense</keyword>
<name>A0A0E0NHB0_ORYRU</name>
<protein>
    <submittedName>
        <fullName evidence="13">Uncharacterized protein</fullName>
    </submittedName>
</protein>
<dbReference type="InterPro" id="IPR002182">
    <property type="entry name" value="NB-ARC"/>
</dbReference>
<dbReference type="SUPFAM" id="SSF52058">
    <property type="entry name" value="L domain-like"/>
    <property type="match status" value="1"/>
</dbReference>
<evidence type="ECO:0000259" key="12">
    <source>
        <dbReference type="Pfam" id="PF25019"/>
    </source>
</evidence>
<dbReference type="STRING" id="4529.A0A0E0NHB0"/>
<dbReference type="Gramene" id="ORUFI02G24100.3">
    <property type="protein sequence ID" value="ORUFI02G24100.3"/>
    <property type="gene ID" value="ORUFI02G24100"/>
</dbReference>
<feature type="domain" description="Disease resistance R13L4/SHOC-2-like LRR" evidence="11">
    <location>
        <begin position="595"/>
        <end position="737"/>
    </location>
</feature>
<dbReference type="GO" id="GO:0043531">
    <property type="term" value="F:ADP binding"/>
    <property type="evidence" value="ECO:0007669"/>
    <property type="project" value="InterPro"/>
</dbReference>
<evidence type="ECO:0000256" key="4">
    <source>
        <dbReference type="ARBA" id="ARBA00022741"/>
    </source>
</evidence>
<feature type="domain" description="Disease resistance protein winged helix" evidence="10">
    <location>
        <begin position="471"/>
        <end position="551"/>
    </location>
</feature>
<evidence type="ECO:0000313" key="13">
    <source>
        <dbReference type="EnsemblPlants" id="ORUFI02G24100.3"/>
    </source>
</evidence>
<evidence type="ECO:0000259" key="8">
    <source>
        <dbReference type="Pfam" id="PF00931"/>
    </source>
</evidence>
<keyword evidence="6" id="KW-0067">ATP-binding</keyword>
<dbReference type="Gene3D" id="3.80.10.10">
    <property type="entry name" value="Ribonuclease Inhibitor"/>
    <property type="match status" value="3"/>
</dbReference>
<organism evidence="13 14">
    <name type="scientific">Oryza rufipogon</name>
    <name type="common">Brownbeard rice</name>
    <name type="synonym">Asian wild rice</name>
    <dbReference type="NCBI Taxonomy" id="4529"/>
    <lineage>
        <taxon>Eukaryota</taxon>
        <taxon>Viridiplantae</taxon>
        <taxon>Streptophyta</taxon>
        <taxon>Embryophyta</taxon>
        <taxon>Tracheophyta</taxon>
        <taxon>Spermatophyta</taxon>
        <taxon>Magnoliopsida</taxon>
        <taxon>Liliopsida</taxon>
        <taxon>Poales</taxon>
        <taxon>Poaceae</taxon>
        <taxon>BOP clade</taxon>
        <taxon>Oryzoideae</taxon>
        <taxon>Oryzeae</taxon>
        <taxon>Oryzinae</taxon>
        <taxon>Oryza</taxon>
    </lineage>
</organism>
<sequence length="1249" mass="141696">MSINNADSRVTRIPDYSSVVYFIQRWKPAPTHTHTHYRSPQFSQTAVAATARMAGGVGEALVSAVLKEVLGKLGSAVGEQIVMRWNLKQDLESIKSTLGMLQAVLRDAERRSVSDEGASLWLKRLKNAAYDISDMLDEFEAKLSETTFSSSVAKLFMGKRLKNMRVRLTEIAAERTHYGFTLDTYPRDLEREEISKRETTSKINKSAVVGRNKEKEEILALLESDNIENLLVIPIFGFGGIGKTTLAKLVFNDDRTQTFDLRVWIYVSPNFDLKTIGRSIISQIKGQSDCLDDLQSISNCLEEILDGKSCLIILDDLWENSCFQLGELTLMLSSFKAESRLRIVVTTRNEEVARKICTVAPYKLKPLSDDHCWTLFRQSAILSSCTFQGGDKNVLEEIGWEISKKCKGVPLAAQSLGFILRTKDVEEWKNVRDSDVWDGSSPEDVVLPSLKLSYYQMPPYLKICFSYCSTFPKGCEIYSDDLIQQWISLGFIQERPNKHISLEKIGEQYVSELLGMSFLQYSSLVPDYTGLREDAKCSMVLSMHDLMHDLARCVMGDELLLMDNGKEYNSGEGNCRYALLINCVGQTKFSYSSTKLRAMRFFNCDGIQLPLFTKSLRVLDISKCSCGKLPSSIGKLKQLKFLSATGMQHKTIPKHVMKLSKLIYLNINGSLNISTLPTSVNKLRCLLHLDLSGCSNLCSLPNSFGDLTNLLHLNLANCYDLHSLPKSFHRLGELQYLNLSRCLSLNLMVDINAVCCLTKLQYLNLSRCSSLIHLPETIRGLKDLHTLDISGCQWIEIFPKSICEITSLKFLLIQGCSPWLEKRVRESQFKNDMLALPKFIVQRAAFGMCSNISRLQSVHPAELEIECLENVTSIGEVDVVNLTYKSALSKLALAWTPAAERFVEDEDLLRKLQPPDTLKVLQIQGYMATSFASWMMNLASRLPYLVRIEMVDLPRCEYLPPFGQLQHLELLILRRILSLRKLGGEICGGNGAFRKLREFTLVKMDNLNEWITKVSANGEFMFPSLHKLEISQCPILRLNPCLPRALEWRIEASDQIIADFYHTGSSSSLVLSKMHIRSCRLLPNDWKLLQFLPDLQVLELTHCWFYELPKSIGYLTTLRSLRIDGCDSMTKLSKWLVSLSLLHELIITGCLNLVYLPAFVQKLSALEKLEINDNDALQRWCRNSDSWISENGIKNKIYFDGKLMSTKKQEDTADIDRTDVRDYRNPCDEDEYVDCFAMLELGESSRMGR</sequence>
<dbReference type="SUPFAM" id="SSF52047">
    <property type="entry name" value="RNI-like"/>
    <property type="match status" value="1"/>
</dbReference>
<keyword evidence="7" id="KW-0175">Coiled coil</keyword>
<feature type="domain" description="Disease resistance N-terminal" evidence="9">
    <location>
        <begin position="65"/>
        <end position="147"/>
    </location>
</feature>
<dbReference type="PANTHER" id="PTHR36766:SF73">
    <property type="entry name" value="NB-ARC DOMAIN-CONTAINING PROTEIN"/>
    <property type="match status" value="1"/>
</dbReference>
<dbReference type="GO" id="GO:0051707">
    <property type="term" value="P:response to other organism"/>
    <property type="evidence" value="ECO:0007669"/>
    <property type="project" value="UniProtKB-ARBA"/>
</dbReference>
<dbReference type="InterPro" id="IPR032675">
    <property type="entry name" value="LRR_dom_sf"/>
</dbReference>
<evidence type="ECO:0000256" key="6">
    <source>
        <dbReference type="ARBA" id="ARBA00022840"/>
    </source>
</evidence>
<dbReference type="Proteomes" id="UP000008022">
    <property type="component" value="Unassembled WGS sequence"/>
</dbReference>
<dbReference type="Gene3D" id="1.20.5.4130">
    <property type="match status" value="1"/>
</dbReference>
<reference evidence="14" key="1">
    <citation type="submission" date="2013-06" db="EMBL/GenBank/DDBJ databases">
        <authorList>
            <person name="Zhao Q."/>
        </authorList>
    </citation>
    <scope>NUCLEOTIDE SEQUENCE</scope>
    <source>
        <strain evidence="14">cv. W1943</strain>
    </source>
</reference>